<dbReference type="RefSeq" id="WP_231418331.1">
    <property type="nucleotide sequence ID" value="NZ_CP126446.1"/>
</dbReference>
<organism evidence="2 3">
    <name type="scientific">Pontibacillus chungwhensis</name>
    <dbReference type="NCBI Taxonomy" id="265426"/>
    <lineage>
        <taxon>Bacteria</taxon>
        <taxon>Bacillati</taxon>
        <taxon>Bacillota</taxon>
        <taxon>Bacilli</taxon>
        <taxon>Bacillales</taxon>
        <taxon>Bacillaceae</taxon>
        <taxon>Pontibacillus</taxon>
    </lineage>
</organism>
<feature type="compositionally biased region" description="Basic and acidic residues" evidence="1">
    <location>
        <begin position="58"/>
        <end position="72"/>
    </location>
</feature>
<evidence type="ECO:0000313" key="2">
    <source>
        <dbReference type="EMBL" id="WIF99084.1"/>
    </source>
</evidence>
<evidence type="ECO:0000256" key="1">
    <source>
        <dbReference type="SAM" id="MobiDB-lite"/>
    </source>
</evidence>
<reference evidence="2 3" key="1">
    <citation type="submission" date="2023-05" db="EMBL/GenBank/DDBJ databases">
        <title>Comparative genomics reveals the evidence of polycyclic aromatic hydrocarbons degradation in moderately halophilic genus Pontibacillus.</title>
        <authorList>
            <person name="Yang H."/>
            <person name="Qian Z."/>
        </authorList>
    </citation>
    <scope>NUCLEOTIDE SEQUENCE [LARGE SCALE GENOMIC DNA]</scope>
    <source>
        <strain evidence="3">HN14</strain>
    </source>
</reference>
<feature type="compositionally biased region" description="Polar residues" evidence="1">
    <location>
        <begin position="82"/>
        <end position="95"/>
    </location>
</feature>
<evidence type="ECO:0000313" key="3">
    <source>
        <dbReference type="Proteomes" id="UP001236652"/>
    </source>
</evidence>
<protein>
    <recommendedName>
        <fullName evidence="4">Lipoprotein</fullName>
    </recommendedName>
</protein>
<feature type="region of interest" description="Disordered" evidence="1">
    <location>
        <begin position="22"/>
        <end position="97"/>
    </location>
</feature>
<name>A0ABY8V3B3_9BACI</name>
<evidence type="ECO:0008006" key="4">
    <source>
        <dbReference type="Google" id="ProtNLM"/>
    </source>
</evidence>
<sequence>MKSRYILSTLILGTMIISGCNDKEQTETDSTNSEVTQSDSEEQDQGDTNPEQSSSTNENKEEKSSDAEKDTNTSEGADESTQKQSSDQASPSSLPENVKMKEFETKEAASAYIDGYQKVTQTNLDLGHDIEALQDAGAGHQYLSWNEGNWWIGLDYPTDSTYAVEQNSDEKELAKKIVTYLDTHYLPAPKEIGAIQVNGFRDSSQTKIQWQNENVVYEITSNKNNPLETIEMAVDAGKTIRGE</sequence>
<gene>
    <name evidence="2" type="ORF">QNI29_05360</name>
</gene>
<dbReference type="EMBL" id="CP126446">
    <property type="protein sequence ID" value="WIF99084.1"/>
    <property type="molecule type" value="Genomic_DNA"/>
</dbReference>
<dbReference type="Proteomes" id="UP001236652">
    <property type="component" value="Chromosome"/>
</dbReference>
<keyword evidence="3" id="KW-1185">Reference proteome</keyword>
<dbReference type="PROSITE" id="PS51257">
    <property type="entry name" value="PROKAR_LIPOPROTEIN"/>
    <property type="match status" value="1"/>
</dbReference>
<proteinExistence type="predicted"/>
<feature type="compositionally biased region" description="Polar residues" evidence="1">
    <location>
        <begin position="28"/>
        <end position="38"/>
    </location>
</feature>
<accession>A0ABY8V3B3</accession>